<keyword evidence="2" id="KW-1185">Reference proteome</keyword>
<evidence type="ECO:0000313" key="1">
    <source>
        <dbReference type="EMBL" id="CAI0400640.1"/>
    </source>
</evidence>
<sequence length="84" mass="9450">MVGLMQGVSNPCVNRVSRQSIKVVEVIGFDGFPFDSEFLEYALDYFVGLERIVLSRYVKTDTKAKERALAFKSRASPAIDFVII</sequence>
<accession>A0AAV0IU15</accession>
<dbReference type="EMBL" id="CAMGYJ010000004">
    <property type="protein sequence ID" value="CAI0400640.1"/>
    <property type="molecule type" value="Genomic_DNA"/>
</dbReference>
<evidence type="ECO:0008006" key="3">
    <source>
        <dbReference type="Google" id="ProtNLM"/>
    </source>
</evidence>
<dbReference type="AlphaFoldDB" id="A0AAV0IU15"/>
<dbReference type="Proteomes" id="UP001154282">
    <property type="component" value="Unassembled WGS sequence"/>
</dbReference>
<evidence type="ECO:0000313" key="2">
    <source>
        <dbReference type="Proteomes" id="UP001154282"/>
    </source>
</evidence>
<gene>
    <name evidence="1" type="ORF">LITE_LOCUS10826</name>
</gene>
<comment type="caution">
    <text evidence="1">The sequence shown here is derived from an EMBL/GenBank/DDBJ whole genome shotgun (WGS) entry which is preliminary data.</text>
</comment>
<organism evidence="1 2">
    <name type="scientific">Linum tenue</name>
    <dbReference type="NCBI Taxonomy" id="586396"/>
    <lineage>
        <taxon>Eukaryota</taxon>
        <taxon>Viridiplantae</taxon>
        <taxon>Streptophyta</taxon>
        <taxon>Embryophyta</taxon>
        <taxon>Tracheophyta</taxon>
        <taxon>Spermatophyta</taxon>
        <taxon>Magnoliopsida</taxon>
        <taxon>eudicotyledons</taxon>
        <taxon>Gunneridae</taxon>
        <taxon>Pentapetalae</taxon>
        <taxon>rosids</taxon>
        <taxon>fabids</taxon>
        <taxon>Malpighiales</taxon>
        <taxon>Linaceae</taxon>
        <taxon>Linum</taxon>
    </lineage>
</organism>
<reference evidence="1" key="1">
    <citation type="submission" date="2022-08" db="EMBL/GenBank/DDBJ databases">
        <authorList>
            <person name="Gutierrez-Valencia J."/>
        </authorList>
    </citation>
    <scope>NUCLEOTIDE SEQUENCE</scope>
</reference>
<name>A0AAV0IU15_9ROSI</name>
<proteinExistence type="predicted"/>
<protein>
    <recommendedName>
        <fullName evidence="3">FBD domain-containing protein</fullName>
    </recommendedName>
</protein>